<dbReference type="InterPro" id="IPR011877">
    <property type="entry name" value="Ribokinase"/>
</dbReference>
<feature type="binding site" evidence="10">
    <location>
        <position position="237"/>
    </location>
    <ligand>
        <name>K(+)</name>
        <dbReference type="ChEBI" id="CHEBI:29103"/>
    </ligand>
</feature>
<dbReference type="CDD" id="cd01174">
    <property type="entry name" value="ribokinase"/>
    <property type="match status" value="1"/>
</dbReference>
<dbReference type="PROSITE" id="PS00584">
    <property type="entry name" value="PFKB_KINASES_2"/>
    <property type="match status" value="1"/>
</dbReference>
<feature type="binding site" evidence="10">
    <location>
        <begin position="28"/>
        <end position="32"/>
    </location>
    <ligand>
        <name>substrate</name>
    </ligand>
</feature>
<dbReference type="GO" id="GO:0009024">
    <property type="term" value="F:tagatose-6-phosphate kinase activity"/>
    <property type="evidence" value="ECO:0007669"/>
    <property type="project" value="UniProtKB-EC"/>
</dbReference>
<dbReference type="InterPro" id="IPR002139">
    <property type="entry name" value="Ribo/fructo_kinase"/>
</dbReference>
<feature type="binding site" evidence="10">
    <location>
        <position position="235"/>
    </location>
    <ligand>
        <name>K(+)</name>
        <dbReference type="ChEBI" id="CHEBI:29103"/>
    </ligand>
</feature>
<keyword evidence="7 10" id="KW-0460">Magnesium</keyword>
<dbReference type="HAMAP" id="MF_01987">
    <property type="entry name" value="Ribokinase"/>
    <property type="match status" value="1"/>
</dbReference>
<keyword evidence="3 10" id="KW-0479">Metal-binding</keyword>
<reference evidence="13" key="2">
    <citation type="submission" date="2020-09" db="EMBL/GenBank/DDBJ databases">
        <authorList>
            <person name="Sun Q."/>
            <person name="Zhou Y."/>
        </authorList>
    </citation>
    <scope>NUCLEOTIDE SEQUENCE</scope>
    <source>
        <strain evidence="13">CGMCC 1.12754</strain>
    </source>
</reference>
<gene>
    <name evidence="13" type="primary">rbsK</name>
    <name evidence="10" type="synonym">deoK</name>
    <name evidence="13" type="ORF">GCM10011398_16590</name>
</gene>
<evidence type="ECO:0000256" key="11">
    <source>
        <dbReference type="PIRNR" id="PIRNR000535"/>
    </source>
</evidence>
<comment type="similarity">
    <text evidence="11">Belongs to the carbohydrate kinase PfkB family. LacC subfamily.</text>
</comment>
<keyword evidence="11" id="KW-0423">Lactose metabolism</keyword>
<evidence type="ECO:0000256" key="2">
    <source>
        <dbReference type="ARBA" id="ARBA00022679"/>
    </source>
</evidence>
<evidence type="ECO:0000256" key="10">
    <source>
        <dbReference type="HAMAP-Rule" id="MF_01987"/>
    </source>
</evidence>
<evidence type="ECO:0000256" key="4">
    <source>
        <dbReference type="ARBA" id="ARBA00022741"/>
    </source>
</evidence>
<evidence type="ECO:0000256" key="7">
    <source>
        <dbReference type="ARBA" id="ARBA00022842"/>
    </source>
</evidence>
<dbReference type="SUPFAM" id="SSF53613">
    <property type="entry name" value="Ribokinase-like"/>
    <property type="match status" value="1"/>
</dbReference>
<dbReference type="GO" id="GO:0005829">
    <property type="term" value="C:cytosol"/>
    <property type="evidence" value="ECO:0007669"/>
    <property type="project" value="TreeGrafter"/>
</dbReference>
<comment type="catalytic activity">
    <reaction evidence="11">
        <text>D-tagatofuranose 6-phosphate + ATP = D-tagatofuranose 1,6-bisphosphate + ADP + H(+)</text>
        <dbReference type="Rhea" id="RHEA:12420"/>
        <dbReference type="ChEBI" id="CHEBI:15378"/>
        <dbReference type="ChEBI" id="CHEBI:30616"/>
        <dbReference type="ChEBI" id="CHEBI:58694"/>
        <dbReference type="ChEBI" id="CHEBI:58695"/>
        <dbReference type="ChEBI" id="CHEBI:456216"/>
        <dbReference type="EC" id="2.7.1.144"/>
    </reaction>
</comment>
<comment type="catalytic activity">
    <reaction evidence="10">
        <text>2-deoxy-D-ribose + ATP = 2-deoxy-D-ribose 5-phosphate + ADP + H(+)</text>
        <dbReference type="Rhea" id="RHEA:30871"/>
        <dbReference type="ChEBI" id="CHEBI:15378"/>
        <dbReference type="ChEBI" id="CHEBI:30616"/>
        <dbReference type="ChEBI" id="CHEBI:62877"/>
        <dbReference type="ChEBI" id="CHEBI:90761"/>
        <dbReference type="ChEBI" id="CHEBI:456216"/>
        <dbReference type="EC" id="2.7.1.229"/>
    </reaction>
</comment>
<feature type="binding site" evidence="10">
    <location>
        <position position="274"/>
    </location>
    <ligand>
        <name>K(+)</name>
        <dbReference type="ChEBI" id="CHEBI:29103"/>
    </ligand>
</feature>
<dbReference type="GO" id="GO:0004747">
    <property type="term" value="F:ribokinase activity"/>
    <property type="evidence" value="ECO:0007669"/>
    <property type="project" value="UniProtKB-UniRule"/>
</dbReference>
<evidence type="ECO:0000256" key="3">
    <source>
        <dbReference type="ARBA" id="ARBA00022723"/>
    </source>
</evidence>
<dbReference type="GO" id="GO:0006014">
    <property type="term" value="P:D-ribose metabolic process"/>
    <property type="evidence" value="ECO:0007669"/>
    <property type="project" value="UniProtKB-UniRule"/>
</dbReference>
<feature type="binding site" evidence="10">
    <location>
        <position position="265"/>
    </location>
    <ligand>
        <name>ATP</name>
        <dbReference type="ChEBI" id="CHEBI:30616"/>
    </ligand>
</feature>
<dbReference type="GO" id="GO:0005524">
    <property type="term" value="F:ATP binding"/>
    <property type="evidence" value="ECO:0007669"/>
    <property type="project" value="UniProtKB-UniRule"/>
</dbReference>
<dbReference type="AlphaFoldDB" id="A0A917M2E6"/>
<keyword evidence="10" id="KW-0963">Cytoplasm</keyword>
<dbReference type="Gene3D" id="3.40.1190.20">
    <property type="match status" value="1"/>
</dbReference>
<dbReference type="NCBIfam" id="TIGR02152">
    <property type="entry name" value="D_ribokin_bact"/>
    <property type="match status" value="1"/>
</dbReference>
<dbReference type="PANTHER" id="PTHR10584:SF166">
    <property type="entry name" value="RIBOKINASE"/>
    <property type="match status" value="1"/>
</dbReference>
<keyword evidence="2 10" id="KW-0808">Transferase</keyword>
<keyword evidence="6 10" id="KW-0067">ATP-binding</keyword>
<feature type="binding site" evidence="10">
    <location>
        <position position="129"/>
    </location>
    <ligand>
        <name>substrate</name>
    </ligand>
</feature>
<dbReference type="GO" id="GO:0046872">
    <property type="term" value="F:metal ion binding"/>
    <property type="evidence" value="ECO:0007669"/>
    <property type="project" value="UniProtKB-KW"/>
</dbReference>
<feature type="active site" description="Proton acceptor" evidence="10">
    <location>
        <position position="241"/>
    </location>
</feature>
<dbReference type="InterPro" id="IPR011611">
    <property type="entry name" value="PfkB_dom"/>
</dbReference>
<comment type="subcellular location">
    <subcellularLocation>
        <location evidence="10">Cytoplasm</location>
    </subcellularLocation>
</comment>
<keyword evidence="4 10" id="KW-0547">Nucleotide-binding</keyword>
<protein>
    <recommendedName>
        <fullName evidence="10">Deoxyribokinase</fullName>
        <shortName evidence="10">dRK</shortName>
        <ecNumber evidence="10">2.7.1.229</ecNumber>
    </recommendedName>
    <alternativeName>
        <fullName evidence="10">ATP:2-deoxy-D-ribose 5-phosphotransferase</fullName>
    </alternativeName>
</protein>
<organism evidence="13 14">
    <name type="scientific">Virgibacillus oceani</name>
    <dbReference type="NCBI Taxonomy" id="1479511"/>
    <lineage>
        <taxon>Bacteria</taxon>
        <taxon>Bacillati</taxon>
        <taxon>Bacillota</taxon>
        <taxon>Bacilli</taxon>
        <taxon>Bacillales</taxon>
        <taxon>Bacillaceae</taxon>
        <taxon>Virgibacillus</taxon>
    </lineage>
</organism>
<comment type="subunit">
    <text evidence="10">Homodimer.</text>
</comment>
<dbReference type="PANTHER" id="PTHR10584">
    <property type="entry name" value="SUGAR KINASE"/>
    <property type="match status" value="1"/>
</dbReference>
<comment type="cofactor">
    <cofactor evidence="10">
        <name>Mg(2+)</name>
        <dbReference type="ChEBI" id="CHEBI:18420"/>
    </cofactor>
</comment>
<comment type="caution">
    <text evidence="13">The sequence shown here is derived from an EMBL/GenBank/DDBJ whole genome shotgun (WGS) entry which is preliminary data.</text>
</comment>
<evidence type="ECO:0000256" key="6">
    <source>
        <dbReference type="ARBA" id="ARBA00022840"/>
    </source>
</evidence>
<comment type="similarity">
    <text evidence="1">Belongs to the carbohydrate kinase pfkB family.</text>
</comment>
<evidence type="ECO:0000313" key="13">
    <source>
        <dbReference type="EMBL" id="GGG72872.1"/>
    </source>
</evidence>
<dbReference type="EC" id="2.7.1.229" evidence="10"/>
<dbReference type="InterPro" id="IPR017583">
    <property type="entry name" value="Tagatose/fructose_Pkinase"/>
</dbReference>
<feature type="domain" description="Carbohydrate kinase PfkB" evidence="12">
    <location>
        <begin position="7"/>
        <end position="283"/>
    </location>
</feature>
<dbReference type="PRINTS" id="PR00990">
    <property type="entry name" value="RIBOKINASE"/>
</dbReference>
<evidence type="ECO:0000256" key="5">
    <source>
        <dbReference type="ARBA" id="ARBA00022777"/>
    </source>
</evidence>
<evidence type="ECO:0000256" key="8">
    <source>
        <dbReference type="ARBA" id="ARBA00022958"/>
    </source>
</evidence>
<reference evidence="13" key="1">
    <citation type="journal article" date="2014" name="Int. J. Syst. Evol. Microbiol.">
        <title>Complete genome sequence of Corynebacterium casei LMG S-19264T (=DSM 44701T), isolated from a smear-ripened cheese.</title>
        <authorList>
            <consortium name="US DOE Joint Genome Institute (JGI-PGF)"/>
            <person name="Walter F."/>
            <person name="Albersmeier A."/>
            <person name="Kalinowski J."/>
            <person name="Ruckert C."/>
        </authorList>
    </citation>
    <scope>NUCLEOTIDE SEQUENCE</scope>
    <source>
        <strain evidence="13">CGMCC 1.12754</strain>
    </source>
</reference>
<evidence type="ECO:0000313" key="14">
    <source>
        <dbReference type="Proteomes" id="UP000622860"/>
    </source>
</evidence>
<evidence type="ECO:0000256" key="9">
    <source>
        <dbReference type="ARBA" id="ARBA00023277"/>
    </source>
</evidence>
<keyword evidence="14" id="KW-1185">Reference proteome</keyword>
<keyword evidence="8 10" id="KW-0630">Potassium</keyword>
<dbReference type="Pfam" id="PF00294">
    <property type="entry name" value="PfkB"/>
    <property type="match status" value="1"/>
</dbReference>
<sequence length="297" mass="31076">MDLVVQTPRAPENGETIIGTHFSRFPGGKGANQAVSASRLGGDVIMAGKVGSDEFGEEMIAALNKEQIDTRSILKDETSPTGIGMVTVEADGNNRIIVVPGANMAYGMDDLRTIESQIKAADIVVVQLEMDVHMIERAVTIAADHHVPVILNPAPAQELNDNLLSKVTYLTPNSTEAEILTGIKINSTEDAERAANALLNKGIENVVLTLAEEGALIVNGTGAHPIPGFQVEAVDSVAAGDAFNGALAVGITQGKPLTEVVRFANAVGALTVTKEGAIPSLPNLGEVNNFLNQKLEA</sequence>
<evidence type="ECO:0000256" key="1">
    <source>
        <dbReference type="ARBA" id="ARBA00005380"/>
    </source>
</evidence>
<proteinExistence type="inferred from homology"/>
<dbReference type="Proteomes" id="UP000622860">
    <property type="component" value="Unassembled WGS sequence"/>
</dbReference>
<accession>A0A917M2E6</accession>
<evidence type="ECO:0000259" key="12">
    <source>
        <dbReference type="Pfam" id="PF00294"/>
    </source>
</evidence>
<feature type="binding site" evidence="10">
    <location>
        <begin position="240"/>
        <end position="241"/>
    </location>
    <ligand>
        <name>ATP</name>
        <dbReference type="ChEBI" id="CHEBI:30616"/>
    </ligand>
</feature>
<name>A0A917M2E6_9BACI</name>
<feature type="binding site" evidence="10">
    <location>
        <position position="280"/>
    </location>
    <ligand>
        <name>K(+)</name>
        <dbReference type="ChEBI" id="CHEBI:29103"/>
    </ligand>
</feature>
<keyword evidence="9 10" id="KW-0119">Carbohydrate metabolism</keyword>
<comment type="pathway">
    <text evidence="11">Carbohydrate metabolism; D-tagatose 6-phosphate degradation; D-glyceraldehyde 3-phosphate and glycerone phosphate from D-tagatose 6-phosphate: step 1/2.</text>
</comment>
<feature type="binding site" evidence="10">
    <location>
        <position position="173"/>
    </location>
    <ligand>
        <name>ATP</name>
        <dbReference type="ChEBI" id="CHEBI:30616"/>
    </ligand>
</feature>
<dbReference type="GO" id="GO:0005988">
    <property type="term" value="P:lactose metabolic process"/>
    <property type="evidence" value="ECO:0007669"/>
    <property type="project" value="UniProtKB-KW"/>
</dbReference>
<comment type="caution">
    <text evidence="10">Lacks conserved residue(s) required for the propagation of feature annotation.</text>
</comment>
<dbReference type="EMBL" id="BMFR01000005">
    <property type="protein sequence ID" value="GGG72872.1"/>
    <property type="molecule type" value="Genomic_DNA"/>
</dbReference>
<feature type="binding site" evidence="10">
    <location>
        <position position="241"/>
    </location>
    <ligand>
        <name>substrate</name>
    </ligand>
</feature>
<feature type="binding site" evidence="10">
    <location>
        <position position="271"/>
    </location>
    <ligand>
        <name>K(+)</name>
        <dbReference type="ChEBI" id="CHEBI:29103"/>
    </ligand>
</feature>
<feature type="binding site" evidence="10">
    <location>
        <position position="276"/>
    </location>
    <ligand>
        <name>K(+)</name>
        <dbReference type="ChEBI" id="CHEBI:29103"/>
    </ligand>
</feature>
<dbReference type="InterPro" id="IPR002173">
    <property type="entry name" value="Carboh/pur_kinase_PfkB_CS"/>
</dbReference>
<keyword evidence="5 10" id="KW-0418">Kinase</keyword>
<comment type="similarity">
    <text evidence="10">Belongs to the carbohydrate kinase PfkB family. Deoxyribokinase subfamily.</text>
</comment>
<feature type="site" description="Important for substrate specificity" evidence="10">
    <location>
        <position position="1"/>
    </location>
</feature>
<dbReference type="PIRSF" id="PIRSF000535">
    <property type="entry name" value="1PFK/6PFK/LacC"/>
    <property type="match status" value="1"/>
</dbReference>
<dbReference type="InterPro" id="IPR029056">
    <property type="entry name" value="Ribokinase-like"/>
</dbReference>
<comment type="function">
    <text evidence="10">Catalyzes the ATP-dependent phosphorylation of 2-deoxy-D-ribose to 2-deoxy-D-ribose 5-phosphate (dRib-5P), allowing the use of deoxyribose as the sole carbon source.</text>
</comment>